<dbReference type="STRING" id="388408.LAX5112_04210"/>
<evidence type="ECO:0000313" key="2">
    <source>
        <dbReference type="EMBL" id="CTQ75392.1"/>
    </source>
</evidence>
<dbReference type="SMART" id="SM00530">
    <property type="entry name" value="HTH_XRE"/>
    <property type="match status" value="1"/>
</dbReference>
<proteinExistence type="predicted"/>
<name>A0A0M7ALS4_9HYPH</name>
<dbReference type="CDD" id="cd00093">
    <property type="entry name" value="HTH_XRE"/>
    <property type="match status" value="1"/>
</dbReference>
<reference evidence="3" key="1">
    <citation type="submission" date="2015-07" db="EMBL/GenBank/DDBJ databases">
        <authorList>
            <person name="Rodrigo-Torres Lidia"/>
            <person name="Arahal R.David."/>
        </authorList>
    </citation>
    <scope>NUCLEOTIDE SEQUENCE [LARGE SCALE GENOMIC DNA]</scope>
    <source>
        <strain evidence="3">CECT 5112</strain>
    </source>
</reference>
<dbReference type="GO" id="GO:0003677">
    <property type="term" value="F:DNA binding"/>
    <property type="evidence" value="ECO:0007669"/>
    <property type="project" value="InterPro"/>
</dbReference>
<dbReference type="PROSITE" id="PS50943">
    <property type="entry name" value="HTH_CROC1"/>
    <property type="match status" value="1"/>
</dbReference>
<dbReference type="SUPFAM" id="SSF47413">
    <property type="entry name" value="lambda repressor-like DNA-binding domains"/>
    <property type="match status" value="1"/>
</dbReference>
<dbReference type="InterPro" id="IPR001387">
    <property type="entry name" value="Cro/C1-type_HTH"/>
</dbReference>
<dbReference type="EMBL" id="CXWD01000021">
    <property type="protein sequence ID" value="CTQ75392.1"/>
    <property type="molecule type" value="Genomic_DNA"/>
</dbReference>
<organism evidence="2 3">
    <name type="scientific">Roseibium alexandrii</name>
    <dbReference type="NCBI Taxonomy" id="388408"/>
    <lineage>
        <taxon>Bacteria</taxon>
        <taxon>Pseudomonadati</taxon>
        <taxon>Pseudomonadota</taxon>
        <taxon>Alphaproteobacteria</taxon>
        <taxon>Hyphomicrobiales</taxon>
        <taxon>Stappiaceae</taxon>
        <taxon>Roseibium</taxon>
    </lineage>
</organism>
<accession>A0A0M7ALS4</accession>
<evidence type="ECO:0000259" key="1">
    <source>
        <dbReference type="PROSITE" id="PS50943"/>
    </source>
</evidence>
<dbReference type="RefSeq" id="WP_055673451.1">
    <property type="nucleotide sequence ID" value="NZ_CXWD01000021.1"/>
</dbReference>
<dbReference type="OrthoDB" id="5462911at2"/>
<dbReference type="Proteomes" id="UP000053235">
    <property type="component" value="Unassembled WGS sequence"/>
</dbReference>
<sequence>MQFQTNAKTTDDKRQELRLQAGAWLKAAREEAGLSQRELAGKMGALYYTFISQIESGKGRLPADRYSVYAEALGVDSREFAIKMLEFYEPTTYQLIFNQKSAI</sequence>
<dbReference type="InterPro" id="IPR010982">
    <property type="entry name" value="Lambda_DNA-bd_dom_sf"/>
</dbReference>
<dbReference type="Gene3D" id="1.10.260.40">
    <property type="entry name" value="lambda repressor-like DNA-binding domains"/>
    <property type="match status" value="1"/>
</dbReference>
<dbReference type="Pfam" id="PF01381">
    <property type="entry name" value="HTH_3"/>
    <property type="match status" value="1"/>
</dbReference>
<keyword evidence="3" id="KW-1185">Reference proteome</keyword>
<dbReference type="AlphaFoldDB" id="A0A0M7ALS4"/>
<evidence type="ECO:0000313" key="3">
    <source>
        <dbReference type="Proteomes" id="UP000053235"/>
    </source>
</evidence>
<feature type="domain" description="HTH cro/C1-type" evidence="1">
    <location>
        <begin position="25"/>
        <end position="80"/>
    </location>
</feature>
<protein>
    <submittedName>
        <fullName evidence="2">Transcriptional regulator, y4mF family</fullName>
    </submittedName>
</protein>
<gene>
    <name evidence="2" type="ORF">LAX5112_04210</name>
</gene>